<dbReference type="InterPro" id="IPR001834">
    <property type="entry name" value="CBR-like"/>
</dbReference>
<comment type="pathway">
    <text evidence="3">Protein modification; peptidyl-diphthamide biosynthesis.</text>
</comment>
<keyword evidence="9 18" id="KW-1133">Transmembrane helix</keyword>
<evidence type="ECO:0000256" key="5">
    <source>
        <dbReference type="ARBA" id="ARBA00022630"/>
    </source>
</evidence>
<feature type="transmembrane region" description="Helical" evidence="18">
    <location>
        <begin position="68"/>
        <end position="87"/>
    </location>
</feature>
<dbReference type="CDD" id="cd06183">
    <property type="entry name" value="cyt_b5_reduct_like"/>
    <property type="match status" value="1"/>
</dbReference>
<feature type="domain" description="FAD-binding FR-type" evidence="19">
    <location>
        <begin position="101"/>
        <end position="204"/>
    </location>
</feature>
<comment type="similarity">
    <text evidence="4 17">Belongs to the flavoprotein pyridine nucleotide cytochrome reductase family.</text>
</comment>
<dbReference type="EMBL" id="KZ084100">
    <property type="protein sequence ID" value="OSD03504.1"/>
    <property type="molecule type" value="Genomic_DNA"/>
</dbReference>
<keyword evidence="11 17" id="KW-0520">NAD</keyword>
<keyword evidence="8 16" id="KW-0274">FAD</keyword>
<dbReference type="EC" id="1.6.2.2" evidence="17"/>
<dbReference type="OrthoDB" id="432685at2759"/>
<dbReference type="SUPFAM" id="SSF63380">
    <property type="entry name" value="Riboflavin synthase domain-like"/>
    <property type="match status" value="1"/>
</dbReference>
<keyword evidence="6 18" id="KW-0812">Transmembrane</keyword>
<protein>
    <recommendedName>
        <fullName evidence="17">NADH-cytochrome b5 reductase</fullName>
        <ecNumber evidence="17">1.6.2.2</ecNumber>
    </recommendedName>
</protein>
<evidence type="ECO:0000256" key="6">
    <source>
        <dbReference type="ARBA" id="ARBA00022692"/>
    </source>
</evidence>
<dbReference type="AlphaFoldDB" id="A0A1Y2ISA9"/>
<keyword evidence="21" id="KW-1185">Reference proteome</keyword>
<dbReference type="Gene3D" id="2.40.30.10">
    <property type="entry name" value="Translation factors"/>
    <property type="match status" value="1"/>
</dbReference>
<feature type="binding site" evidence="16">
    <location>
        <position position="180"/>
    </location>
    <ligand>
        <name>FAD</name>
        <dbReference type="ChEBI" id="CHEBI:57692"/>
    </ligand>
</feature>
<evidence type="ECO:0000256" key="17">
    <source>
        <dbReference type="RuleBase" id="RU361226"/>
    </source>
</evidence>
<dbReference type="Gene3D" id="3.40.50.80">
    <property type="entry name" value="Nucleotide-binding domain of ferredoxin-NADP reductase (FNR) module"/>
    <property type="match status" value="1"/>
</dbReference>
<evidence type="ECO:0000256" key="18">
    <source>
        <dbReference type="SAM" id="Phobius"/>
    </source>
</evidence>
<dbReference type="SUPFAM" id="SSF52343">
    <property type="entry name" value="Ferredoxin reductase-like, C-terminal NADP-linked domain"/>
    <property type="match status" value="1"/>
</dbReference>
<evidence type="ECO:0000259" key="19">
    <source>
        <dbReference type="PROSITE" id="PS51384"/>
    </source>
</evidence>
<dbReference type="InterPro" id="IPR008333">
    <property type="entry name" value="Cbr1-like_FAD-bd_dom"/>
</dbReference>
<dbReference type="PANTHER" id="PTHR19370:SF184">
    <property type="entry name" value="NADH-CYTOCHROME B5 REDUCTASE-LIKE"/>
    <property type="match status" value="1"/>
</dbReference>
<dbReference type="PRINTS" id="PR00406">
    <property type="entry name" value="CYTB5RDTASE"/>
</dbReference>
<dbReference type="InterPro" id="IPR001709">
    <property type="entry name" value="Flavoprot_Pyr_Nucl_cyt_Rdtase"/>
</dbReference>
<comment type="catalytic activity">
    <reaction evidence="14 17">
        <text>2 Fe(III)-[cytochrome b5] + NADH = 2 Fe(II)-[cytochrome b5] + NAD(+) + H(+)</text>
        <dbReference type="Rhea" id="RHEA:46680"/>
        <dbReference type="Rhea" id="RHEA-COMP:10438"/>
        <dbReference type="Rhea" id="RHEA-COMP:10439"/>
        <dbReference type="ChEBI" id="CHEBI:15378"/>
        <dbReference type="ChEBI" id="CHEBI:29033"/>
        <dbReference type="ChEBI" id="CHEBI:29034"/>
        <dbReference type="ChEBI" id="CHEBI:57540"/>
        <dbReference type="ChEBI" id="CHEBI:57945"/>
        <dbReference type="EC" id="1.6.2.2"/>
    </reaction>
</comment>
<keyword evidence="13 18" id="KW-0472">Membrane</keyword>
<dbReference type="InterPro" id="IPR001433">
    <property type="entry name" value="OxRdtase_FAD/NAD-bd"/>
</dbReference>
<proteinExistence type="inferred from homology"/>
<keyword evidence="12" id="KW-0496">Mitochondrion</keyword>
<feature type="transmembrane region" description="Helical" evidence="18">
    <location>
        <begin position="7"/>
        <end position="27"/>
    </location>
</feature>
<evidence type="ECO:0000256" key="10">
    <source>
        <dbReference type="ARBA" id="ARBA00023002"/>
    </source>
</evidence>
<feature type="binding site" evidence="16">
    <location>
        <position position="155"/>
    </location>
    <ligand>
        <name>FAD</name>
        <dbReference type="ChEBI" id="CHEBI:57692"/>
    </ligand>
</feature>
<comment type="subcellular location">
    <subcellularLocation>
        <location evidence="2">Mitochondrion outer membrane</location>
    </subcellularLocation>
</comment>
<feature type="binding site" evidence="16">
    <location>
        <position position="172"/>
    </location>
    <ligand>
        <name>FAD</name>
        <dbReference type="ChEBI" id="CHEBI:57692"/>
    </ligand>
</feature>
<dbReference type="Pfam" id="PF00970">
    <property type="entry name" value="FAD_binding_6"/>
    <property type="match status" value="1"/>
</dbReference>
<dbReference type="GO" id="GO:0090524">
    <property type="term" value="F:cytochrome-b5 reductase activity, acting on NADH"/>
    <property type="evidence" value="ECO:0007669"/>
    <property type="project" value="UniProtKB-EC"/>
</dbReference>
<dbReference type="Pfam" id="PF00175">
    <property type="entry name" value="NAD_binding_1"/>
    <property type="match status" value="1"/>
</dbReference>
<evidence type="ECO:0000256" key="1">
    <source>
        <dbReference type="ARBA" id="ARBA00001974"/>
    </source>
</evidence>
<reference evidence="20 21" key="1">
    <citation type="journal article" date="2015" name="Biotechnol. Biofuels">
        <title>Enhanced degradation of softwood versus hardwood by the white-rot fungus Pycnoporus coccineus.</title>
        <authorList>
            <person name="Couturier M."/>
            <person name="Navarro D."/>
            <person name="Chevret D."/>
            <person name="Henrissat B."/>
            <person name="Piumi F."/>
            <person name="Ruiz-Duenas F.J."/>
            <person name="Martinez A.T."/>
            <person name="Grigoriev I.V."/>
            <person name="Riley R."/>
            <person name="Lipzen A."/>
            <person name="Berrin J.G."/>
            <person name="Master E.R."/>
            <person name="Rosso M.N."/>
        </authorList>
    </citation>
    <scope>NUCLEOTIDE SEQUENCE [LARGE SCALE GENOMIC DNA]</scope>
    <source>
        <strain evidence="20 21">BRFM310</strain>
    </source>
</reference>
<evidence type="ECO:0000256" key="3">
    <source>
        <dbReference type="ARBA" id="ARBA00005156"/>
    </source>
</evidence>
<sequence length="344" mass="38372">MPNRFQVAFVASFVGSLVLLVLLTEFVKQQLHARGIYVSDLILIGLDKKPDHPVHPEGEGMVDFMTGAYSQLVALALALATSALIYLKFGRGKRKPVLDPQTWKEFPLVEKIPVSPNTAIYRFALPHPQDVLGLPIGQHISVSAEINGKDIMRSYTPTSSDDDLGHFDLLIKSYEKGNISRYVSLLKIGDKIRVKGPKGQFRYSPTLAREIGMIAGGTGITPMLQIIRAALKNPLDRTKLSLIYANVNPEDILLKKELDELAAKHSHRFRVYYVLNNPPPAWDGGVGFVTKEHIEQHMPRTDKDIKVLMCGPPPMITAMKKHLAELNYPAPRTVSKLEDQVFCF</sequence>
<feature type="binding site" evidence="16">
    <location>
        <position position="153"/>
    </location>
    <ligand>
        <name>FAD</name>
        <dbReference type="ChEBI" id="CHEBI:57692"/>
    </ligand>
</feature>
<evidence type="ECO:0000313" key="21">
    <source>
        <dbReference type="Proteomes" id="UP000193067"/>
    </source>
</evidence>
<evidence type="ECO:0000256" key="15">
    <source>
        <dbReference type="ARBA" id="ARBA00049138"/>
    </source>
</evidence>
<accession>A0A1Y2ISA9</accession>
<evidence type="ECO:0000256" key="2">
    <source>
        <dbReference type="ARBA" id="ARBA00004294"/>
    </source>
</evidence>
<dbReference type="PRINTS" id="PR00371">
    <property type="entry name" value="FPNCR"/>
</dbReference>
<evidence type="ECO:0000256" key="8">
    <source>
        <dbReference type="ARBA" id="ARBA00022827"/>
    </source>
</evidence>
<evidence type="ECO:0000256" key="9">
    <source>
        <dbReference type="ARBA" id="ARBA00022989"/>
    </source>
</evidence>
<evidence type="ECO:0000256" key="11">
    <source>
        <dbReference type="ARBA" id="ARBA00023027"/>
    </source>
</evidence>
<keyword evidence="5 16" id="KW-0285">Flavoprotein</keyword>
<comment type="cofactor">
    <cofactor evidence="1 16 17">
        <name>FAD</name>
        <dbReference type="ChEBI" id="CHEBI:57692"/>
    </cofactor>
</comment>
<dbReference type="InterPro" id="IPR017927">
    <property type="entry name" value="FAD-bd_FR_type"/>
</dbReference>
<evidence type="ECO:0000256" key="12">
    <source>
        <dbReference type="ARBA" id="ARBA00023128"/>
    </source>
</evidence>
<feature type="binding site" evidence="16">
    <location>
        <position position="170"/>
    </location>
    <ligand>
        <name>FAD</name>
        <dbReference type="ChEBI" id="CHEBI:57692"/>
    </ligand>
</feature>
<evidence type="ECO:0000313" key="20">
    <source>
        <dbReference type="EMBL" id="OSD03504.1"/>
    </source>
</evidence>
<evidence type="ECO:0000256" key="16">
    <source>
        <dbReference type="PIRSR" id="PIRSR601834-1"/>
    </source>
</evidence>
<feature type="binding site" evidence="16">
    <location>
        <position position="221"/>
    </location>
    <ligand>
        <name>FAD</name>
        <dbReference type="ChEBI" id="CHEBI:57692"/>
    </ligand>
</feature>
<comment type="catalytic activity">
    <reaction evidence="15">
        <text>2 Fe(3+)-[Dph3] + NADH = 2 Fe(2+)-[Dph3] + NAD(+) + H(+)</text>
        <dbReference type="Rhea" id="RHEA:71231"/>
        <dbReference type="Rhea" id="RHEA-COMP:18002"/>
        <dbReference type="Rhea" id="RHEA-COMP:18003"/>
        <dbReference type="ChEBI" id="CHEBI:15378"/>
        <dbReference type="ChEBI" id="CHEBI:29033"/>
        <dbReference type="ChEBI" id="CHEBI:29034"/>
        <dbReference type="ChEBI" id="CHEBI:57540"/>
        <dbReference type="ChEBI" id="CHEBI:57945"/>
        <dbReference type="ChEBI" id="CHEBI:83228"/>
    </reaction>
    <physiologicalReaction direction="left-to-right" evidence="15">
        <dbReference type="Rhea" id="RHEA:71232"/>
    </physiologicalReaction>
</comment>
<dbReference type="Proteomes" id="UP000193067">
    <property type="component" value="Unassembled WGS sequence"/>
</dbReference>
<dbReference type="PROSITE" id="PS51384">
    <property type="entry name" value="FAD_FR"/>
    <property type="match status" value="1"/>
</dbReference>
<feature type="binding site" evidence="16">
    <location>
        <position position="179"/>
    </location>
    <ligand>
        <name>FAD</name>
        <dbReference type="ChEBI" id="CHEBI:57692"/>
    </ligand>
</feature>
<dbReference type="STRING" id="1353009.A0A1Y2ISA9"/>
<evidence type="ECO:0000256" key="14">
    <source>
        <dbReference type="ARBA" id="ARBA00047682"/>
    </source>
</evidence>
<organism evidence="20 21">
    <name type="scientific">Trametes coccinea (strain BRFM310)</name>
    <name type="common">Pycnoporus coccineus</name>
    <dbReference type="NCBI Taxonomy" id="1353009"/>
    <lineage>
        <taxon>Eukaryota</taxon>
        <taxon>Fungi</taxon>
        <taxon>Dikarya</taxon>
        <taxon>Basidiomycota</taxon>
        <taxon>Agaricomycotina</taxon>
        <taxon>Agaricomycetes</taxon>
        <taxon>Polyporales</taxon>
        <taxon>Polyporaceae</taxon>
        <taxon>Trametes</taxon>
    </lineage>
</organism>
<dbReference type="PANTHER" id="PTHR19370">
    <property type="entry name" value="NADH-CYTOCHROME B5 REDUCTASE"/>
    <property type="match status" value="1"/>
</dbReference>
<keyword evidence="7" id="KW-1000">Mitochondrion outer membrane</keyword>
<gene>
    <name evidence="20" type="ORF">PYCCODRAFT_1434402</name>
</gene>
<evidence type="ECO:0000256" key="4">
    <source>
        <dbReference type="ARBA" id="ARBA00006105"/>
    </source>
</evidence>
<evidence type="ECO:0000256" key="7">
    <source>
        <dbReference type="ARBA" id="ARBA00022787"/>
    </source>
</evidence>
<name>A0A1Y2ISA9_TRAC3</name>
<evidence type="ECO:0000256" key="13">
    <source>
        <dbReference type="ARBA" id="ARBA00023136"/>
    </source>
</evidence>
<dbReference type="GO" id="GO:0005741">
    <property type="term" value="C:mitochondrial outer membrane"/>
    <property type="evidence" value="ECO:0007669"/>
    <property type="project" value="UniProtKB-SubCell"/>
</dbReference>
<dbReference type="FunFam" id="2.40.30.10:FF:000032">
    <property type="entry name" value="NADH-cytochrome b5 reductase"/>
    <property type="match status" value="1"/>
</dbReference>
<dbReference type="FunFam" id="3.40.50.80:FF:000019">
    <property type="entry name" value="NADH-cytochrome b5 reductase"/>
    <property type="match status" value="1"/>
</dbReference>
<keyword evidence="10 17" id="KW-0560">Oxidoreductase</keyword>
<dbReference type="InterPro" id="IPR017938">
    <property type="entry name" value="Riboflavin_synthase-like_b-brl"/>
</dbReference>
<dbReference type="InterPro" id="IPR039261">
    <property type="entry name" value="FNR_nucleotide-bd"/>
</dbReference>